<evidence type="ECO:0008006" key="5">
    <source>
        <dbReference type="Google" id="ProtNLM"/>
    </source>
</evidence>
<feature type="repeat" description="PPR" evidence="2">
    <location>
        <begin position="225"/>
        <end position="259"/>
    </location>
</feature>
<dbReference type="FunFam" id="1.25.40.10:FF:000090">
    <property type="entry name" value="Pentatricopeptide repeat-containing protein, chloroplastic"/>
    <property type="match status" value="1"/>
</dbReference>
<accession>A0AAV6JZ34</accession>
<dbReference type="PROSITE" id="PS51375">
    <property type="entry name" value="PPR"/>
    <property type="match status" value="7"/>
</dbReference>
<feature type="repeat" description="PPR" evidence="2">
    <location>
        <begin position="89"/>
        <end position="123"/>
    </location>
</feature>
<feature type="repeat" description="PPR" evidence="2">
    <location>
        <begin position="492"/>
        <end position="527"/>
    </location>
</feature>
<dbReference type="FunFam" id="1.25.40.10:FF:000344">
    <property type="entry name" value="Pentatricopeptide repeat-containing protein"/>
    <property type="match status" value="1"/>
</dbReference>
<dbReference type="AlphaFoldDB" id="A0AAV6JZ34"/>
<dbReference type="GO" id="GO:0003723">
    <property type="term" value="F:RNA binding"/>
    <property type="evidence" value="ECO:0007669"/>
    <property type="project" value="InterPro"/>
</dbReference>
<dbReference type="NCBIfam" id="TIGR00756">
    <property type="entry name" value="PPR"/>
    <property type="match status" value="8"/>
</dbReference>
<evidence type="ECO:0000256" key="1">
    <source>
        <dbReference type="ARBA" id="ARBA00022737"/>
    </source>
</evidence>
<dbReference type="Proteomes" id="UP000823749">
    <property type="component" value="Chromosome 6"/>
</dbReference>
<evidence type="ECO:0000256" key="2">
    <source>
        <dbReference type="PROSITE-ProRule" id="PRU00708"/>
    </source>
</evidence>
<dbReference type="Pfam" id="PF01535">
    <property type="entry name" value="PPR"/>
    <property type="match status" value="6"/>
</dbReference>
<feature type="repeat" description="PPR" evidence="2">
    <location>
        <begin position="159"/>
        <end position="189"/>
    </location>
</feature>
<dbReference type="SUPFAM" id="SSF48452">
    <property type="entry name" value="TPR-like"/>
    <property type="match status" value="1"/>
</dbReference>
<dbReference type="Gene3D" id="1.25.40.10">
    <property type="entry name" value="Tetratricopeptide repeat domain"/>
    <property type="match status" value="5"/>
</dbReference>
<dbReference type="InterPro" id="IPR011990">
    <property type="entry name" value="TPR-like_helical_dom_sf"/>
</dbReference>
<gene>
    <name evidence="3" type="ORF">RHGRI_017797</name>
</gene>
<feature type="repeat" description="PPR" evidence="2">
    <location>
        <begin position="190"/>
        <end position="224"/>
    </location>
</feature>
<dbReference type="InterPro" id="IPR046960">
    <property type="entry name" value="PPR_At4g14850-like_plant"/>
</dbReference>
<name>A0AAV6JZ34_9ERIC</name>
<evidence type="ECO:0000313" key="4">
    <source>
        <dbReference type="Proteomes" id="UP000823749"/>
    </source>
</evidence>
<keyword evidence="1" id="KW-0677">Repeat</keyword>
<organism evidence="3 4">
    <name type="scientific">Rhododendron griersonianum</name>
    <dbReference type="NCBI Taxonomy" id="479676"/>
    <lineage>
        <taxon>Eukaryota</taxon>
        <taxon>Viridiplantae</taxon>
        <taxon>Streptophyta</taxon>
        <taxon>Embryophyta</taxon>
        <taxon>Tracheophyta</taxon>
        <taxon>Spermatophyta</taxon>
        <taxon>Magnoliopsida</taxon>
        <taxon>eudicotyledons</taxon>
        <taxon>Gunneridae</taxon>
        <taxon>Pentapetalae</taxon>
        <taxon>asterids</taxon>
        <taxon>Ericales</taxon>
        <taxon>Ericaceae</taxon>
        <taxon>Ericoideae</taxon>
        <taxon>Rhodoreae</taxon>
        <taxon>Rhododendron</taxon>
    </lineage>
</organism>
<dbReference type="PANTHER" id="PTHR24015:SF511">
    <property type="entry name" value="PENTATRICOPEPTIDE REPEAT-CONTAINING PROTEIN DOT4, CHLOROPLASTIC-LIKE"/>
    <property type="match status" value="1"/>
</dbReference>
<dbReference type="PANTHER" id="PTHR24015">
    <property type="entry name" value="OS07G0578800 PROTEIN-RELATED"/>
    <property type="match status" value="1"/>
</dbReference>
<dbReference type="InterPro" id="IPR002885">
    <property type="entry name" value="PPR_rpt"/>
</dbReference>
<proteinExistence type="predicted"/>
<comment type="caution">
    <text evidence="3">The sequence shown here is derived from an EMBL/GenBank/DDBJ whole genome shotgun (WGS) entry which is preliminary data.</text>
</comment>
<dbReference type="EMBL" id="JACTNZ010000006">
    <property type="protein sequence ID" value="KAG5545431.1"/>
    <property type="molecule type" value="Genomic_DNA"/>
</dbReference>
<reference evidence="3 4" key="1">
    <citation type="submission" date="2020-08" db="EMBL/GenBank/DDBJ databases">
        <title>Plant Genome Project.</title>
        <authorList>
            <person name="Zhang R.-G."/>
        </authorList>
    </citation>
    <scope>NUCLEOTIDE SEQUENCE [LARGE SCALE GENOMIC DNA]</scope>
    <source>
        <strain evidence="3">WSP0</strain>
        <tissue evidence="3">Leaf</tissue>
    </source>
</reference>
<feature type="repeat" description="PPR" evidence="2">
    <location>
        <begin position="360"/>
        <end position="394"/>
    </location>
</feature>
<sequence>MKITWQSRKPISSLSTPAMKFPSPEKLHLLLQLCSKSKALDQGRQTHQRLILQGLDQDPFMATKLVQMYADCGDSKSAHLLFDKMSQPNVFAWTSILSVYSRRGMSGECIGFYCEMKLKGVVPDRYVFPKVLRACAQSGNFKVGIQVHKDVVTCGDELNVQVCNSLIDMYSKCGDTEGARRVFSEMAERDLLSWNSMISGYVCNGFLESALDLLGSMRLEGFEPDLVTWNMAIDVYCRMGQCDEAWNIFEQIEEPNIISWTTLISGYSRIGKHEVTLAIFRDMVRKGEGFPDLDCISSIIVSCRHLGALTRGREIHGYGIKMETECAFYKSAGPALLTMYARCRKVRDATNVFNLMDNSDVVTWNAMILTCADLGTNKSALNCFRKMQSMGIKNDQTTISTVLPVCDLEFGTQLHAYISKNGFSNSIPICNALIHMYSKGGCIETAYSVFSKMVSGDLVSWNTMIGGFGMHGFGQATIQLLIEMNKTGICPNSATFTSVLSACSHSGLVDKGLEVFHRMKKDFGCDPKMEHFSCIVDLLARAGRLEDAVGFIAKMPLEPDKSIWGAVLSASQAQQDIKFAILASVHLVHLEPEYAGHYVTLANIYATAGRWEDAVRVRKLMEGRGLVKTTGNSWIDGGK</sequence>
<keyword evidence="4" id="KW-1185">Reference proteome</keyword>
<protein>
    <recommendedName>
        <fullName evidence="5">Pentatricopeptide repeat-containing protein</fullName>
    </recommendedName>
</protein>
<dbReference type="Pfam" id="PF20431">
    <property type="entry name" value="E_motif"/>
    <property type="match status" value="1"/>
</dbReference>
<feature type="repeat" description="PPR" evidence="2">
    <location>
        <begin position="457"/>
        <end position="491"/>
    </location>
</feature>
<dbReference type="InterPro" id="IPR046848">
    <property type="entry name" value="E_motif"/>
</dbReference>
<dbReference type="Pfam" id="PF12854">
    <property type="entry name" value="PPR_1"/>
    <property type="match status" value="1"/>
</dbReference>
<dbReference type="GO" id="GO:0009451">
    <property type="term" value="P:RNA modification"/>
    <property type="evidence" value="ECO:0007669"/>
    <property type="project" value="InterPro"/>
</dbReference>
<dbReference type="Pfam" id="PF13041">
    <property type="entry name" value="PPR_2"/>
    <property type="match status" value="2"/>
</dbReference>
<evidence type="ECO:0000313" key="3">
    <source>
        <dbReference type="EMBL" id="KAG5545431.1"/>
    </source>
</evidence>